<evidence type="ECO:0000313" key="10">
    <source>
        <dbReference type="EMBL" id="QHA18725.1"/>
    </source>
</evidence>
<evidence type="ECO:0000256" key="2">
    <source>
        <dbReference type="ARBA" id="ARBA00022679"/>
    </source>
</evidence>
<feature type="domain" description="Thiolase N-terminal" evidence="6">
    <location>
        <begin position="5"/>
        <end position="230"/>
    </location>
</feature>
<dbReference type="Pfam" id="PF02803">
    <property type="entry name" value="Thiolase_C"/>
    <property type="match status" value="1"/>
</dbReference>
<dbReference type="PANTHER" id="PTHR43853">
    <property type="entry name" value="3-KETOACYL-COA THIOLASE, PEROXISOMAL"/>
    <property type="match status" value="1"/>
</dbReference>
<dbReference type="InterPro" id="IPR050215">
    <property type="entry name" value="Thiolase-like_sf_Thiolase"/>
</dbReference>
<keyword evidence="5" id="KW-0812">Transmembrane</keyword>
<accession>A0A1D3PL59</accession>
<evidence type="ECO:0000313" key="11">
    <source>
        <dbReference type="Proteomes" id="UP000220934"/>
    </source>
</evidence>
<reference evidence="9 12" key="2">
    <citation type="submission" date="2017-09" db="EMBL/GenBank/DDBJ databases">
        <title>Large-scale bioinformatics analysis of Bacillus genomes uncovers conserved roles of natural products in bacterial physiology.</title>
        <authorList>
            <consortium name="Agbiome Team Llc"/>
            <person name="Bleich R.M."/>
            <person name="Grubbs K.J."/>
            <person name="Santa Maria K.C."/>
            <person name="Allen S.E."/>
            <person name="Farag S."/>
            <person name="Shank E.A."/>
            <person name="Bowers A."/>
        </authorList>
    </citation>
    <scope>NUCLEOTIDE SEQUENCE [LARGE SCALE GENOMIC DNA]</scope>
    <source>
        <strain evidence="9 12">AFS042148</strain>
    </source>
</reference>
<dbReference type="Proteomes" id="UP000440820">
    <property type="component" value="Chromosome"/>
</dbReference>
<evidence type="ECO:0000313" key="9">
    <source>
        <dbReference type="EMBL" id="PHE16596.1"/>
    </source>
</evidence>
<protein>
    <submittedName>
        <fullName evidence="9">Acetyl-CoA C-acyltransferase</fullName>
    </submittedName>
</protein>
<keyword evidence="2 4" id="KW-0808">Transferase</keyword>
<dbReference type="CDD" id="cd00751">
    <property type="entry name" value="thiolase"/>
    <property type="match status" value="1"/>
</dbReference>
<gene>
    <name evidence="8" type="ORF">CN596_21870</name>
    <name evidence="9" type="ORF">COF62_04465</name>
    <name evidence="10" type="ORF">GPA05_17475</name>
</gene>
<feature type="transmembrane region" description="Helical" evidence="5">
    <location>
        <begin position="341"/>
        <end position="358"/>
    </location>
</feature>
<dbReference type="Gene3D" id="3.40.47.10">
    <property type="match status" value="2"/>
</dbReference>
<proteinExistence type="inferred from homology"/>
<dbReference type="PIRSF" id="PIRSF000429">
    <property type="entry name" value="Ac-CoA_Ac_transf"/>
    <property type="match status" value="1"/>
</dbReference>
<feature type="domain" description="Thiolase C-terminal" evidence="7">
    <location>
        <begin position="239"/>
        <end position="360"/>
    </location>
</feature>
<dbReference type="InterPro" id="IPR002155">
    <property type="entry name" value="Thiolase"/>
</dbReference>
<evidence type="ECO:0000256" key="3">
    <source>
        <dbReference type="ARBA" id="ARBA00023315"/>
    </source>
</evidence>
<dbReference type="Proteomes" id="UP000224044">
    <property type="component" value="Unassembled WGS sequence"/>
</dbReference>
<dbReference type="EMBL" id="NUAJ01000023">
    <property type="protein sequence ID" value="PEN51683.1"/>
    <property type="molecule type" value="Genomic_DNA"/>
</dbReference>
<dbReference type="InterPro" id="IPR020613">
    <property type="entry name" value="Thiolase_CS"/>
</dbReference>
<dbReference type="EMBL" id="NUSY01000004">
    <property type="protein sequence ID" value="PHE16596.1"/>
    <property type="molecule type" value="Genomic_DNA"/>
</dbReference>
<dbReference type="InterPro" id="IPR016039">
    <property type="entry name" value="Thiolase-like"/>
</dbReference>
<dbReference type="GO" id="GO:0010124">
    <property type="term" value="P:phenylacetate catabolic process"/>
    <property type="evidence" value="ECO:0007669"/>
    <property type="project" value="TreeGrafter"/>
</dbReference>
<dbReference type="AlphaFoldDB" id="A0A2B6EVW0"/>
<dbReference type="GO" id="GO:0003988">
    <property type="term" value="F:acetyl-CoA C-acyltransferase activity"/>
    <property type="evidence" value="ECO:0007669"/>
    <property type="project" value="TreeGrafter"/>
</dbReference>
<dbReference type="Proteomes" id="UP000220934">
    <property type="component" value="Unassembled WGS sequence"/>
</dbReference>
<accession>A0A2B6EVW0</accession>
<dbReference type="InterPro" id="IPR020617">
    <property type="entry name" value="Thiolase_C"/>
</dbReference>
<reference evidence="8 11" key="1">
    <citation type="submission" date="2017-09" db="EMBL/GenBank/DDBJ databases">
        <title>Large-scale bioinformatics analysis of Bacillus genomes uncovers conserved roles of natural products in bacterial physiology.</title>
        <authorList>
            <consortium name="Agbiome Team Llc"/>
            <person name="Bleich R.M."/>
            <person name="Kirk G.J."/>
            <person name="Santa Maria K.C."/>
            <person name="Allen S.E."/>
            <person name="Farag S."/>
            <person name="Shank E.A."/>
            <person name="Bowers A."/>
        </authorList>
    </citation>
    <scope>NUCLEOTIDE SEQUENCE [LARGE SCALE GENOMIC DNA]</scope>
    <source>
        <strain evidence="8 11">AFS027958</strain>
    </source>
</reference>
<evidence type="ECO:0000313" key="13">
    <source>
        <dbReference type="Proteomes" id="UP000440820"/>
    </source>
</evidence>
<evidence type="ECO:0000259" key="6">
    <source>
        <dbReference type="Pfam" id="PF00108"/>
    </source>
</evidence>
<evidence type="ECO:0000256" key="5">
    <source>
        <dbReference type="SAM" id="Phobius"/>
    </source>
</evidence>
<dbReference type="SUPFAM" id="SSF53901">
    <property type="entry name" value="Thiolase-like"/>
    <property type="match status" value="1"/>
</dbReference>
<dbReference type="RefSeq" id="WP_001077971.1">
    <property type="nucleotide sequence ID" value="NZ_CP036014.1"/>
</dbReference>
<reference evidence="10 13" key="3">
    <citation type="submission" date="2019-12" db="EMBL/GenBank/DDBJ databases">
        <title>Bacillus toyonensis BV-17 genome.</title>
        <authorList>
            <person name="Chen J."/>
        </authorList>
    </citation>
    <scope>NUCLEOTIDE SEQUENCE [LARGE SCALE GENOMIC DNA]</scope>
    <source>
        <strain evidence="10 13">BV-17</strain>
    </source>
</reference>
<evidence type="ECO:0000259" key="7">
    <source>
        <dbReference type="Pfam" id="PF02803"/>
    </source>
</evidence>
<keyword evidence="13" id="KW-1185">Reference proteome</keyword>
<keyword evidence="5" id="KW-1133">Transmembrane helix</keyword>
<organism evidence="9 12">
    <name type="scientific">Bacillus toyonensis</name>
    <dbReference type="NCBI Taxonomy" id="155322"/>
    <lineage>
        <taxon>Bacteria</taxon>
        <taxon>Bacillati</taxon>
        <taxon>Bacillota</taxon>
        <taxon>Bacilli</taxon>
        <taxon>Bacillales</taxon>
        <taxon>Bacillaceae</taxon>
        <taxon>Bacillus</taxon>
        <taxon>Bacillus cereus group</taxon>
    </lineage>
</organism>
<dbReference type="InterPro" id="IPR020616">
    <property type="entry name" value="Thiolase_N"/>
</dbReference>
<evidence type="ECO:0000313" key="8">
    <source>
        <dbReference type="EMBL" id="PEN51683.1"/>
    </source>
</evidence>
<dbReference type="NCBIfam" id="NF005212">
    <property type="entry name" value="PRK06690.1"/>
    <property type="match status" value="1"/>
</dbReference>
<sequence length="363" mass="39211">MNRAVIVEAKRTPIGKKNGILKDYEVQQLVAPLLSFLGKGIEREIDDVILGNVVGPGGNIARLSVLEAGLSYHIPGVTIDRQCGAGLEAIRTACHLIQGGAGKCYIAGGVESTSTSPFQNRARFSPETIGDPDMGVAAEFVAERYNITREMQDEYACLSYKRTLQALENGYIQDEVLSLNGLLDEVIKREMQYERMIKRTKPAFLQNGTVTAGNSCGVNDGACAVLVMEEGQARKLGYKPVLRFVRSAVVGVDPNLPGTGPIFAVQKLLREMNLAIEDIDCIEMNEAFASKIVACAKELQIPYEKLNVNGGAIALGHPYGASGAMLVTRLFYQTKRDSMKYGMATLGIGGGIGLALLFEKVED</sequence>
<evidence type="ECO:0000313" key="12">
    <source>
        <dbReference type="Proteomes" id="UP000224044"/>
    </source>
</evidence>
<keyword evidence="3 4" id="KW-0012">Acyltransferase</keyword>
<keyword evidence="5" id="KW-0472">Membrane</keyword>
<comment type="similarity">
    <text evidence="1 4">Belongs to the thiolase-like superfamily. Thiolase family.</text>
</comment>
<dbReference type="PROSITE" id="PS00737">
    <property type="entry name" value="THIOLASE_2"/>
    <property type="match status" value="1"/>
</dbReference>
<dbReference type="PANTHER" id="PTHR43853:SF3">
    <property type="entry name" value="ACETYL-COA C-ACETYLTRANSFERASE YHFS-RELATED"/>
    <property type="match status" value="1"/>
</dbReference>
<dbReference type="GO" id="GO:0006635">
    <property type="term" value="P:fatty acid beta-oxidation"/>
    <property type="evidence" value="ECO:0007669"/>
    <property type="project" value="TreeGrafter"/>
</dbReference>
<dbReference type="GO" id="GO:0005737">
    <property type="term" value="C:cytoplasm"/>
    <property type="evidence" value="ECO:0007669"/>
    <property type="project" value="UniProtKB-ARBA"/>
</dbReference>
<dbReference type="Pfam" id="PF00108">
    <property type="entry name" value="Thiolase_N"/>
    <property type="match status" value="1"/>
</dbReference>
<name>A0A2B6EVW0_9BACI</name>
<evidence type="ECO:0000256" key="4">
    <source>
        <dbReference type="RuleBase" id="RU003557"/>
    </source>
</evidence>
<evidence type="ECO:0000256" key="1">
    <source>
        <dbReference type="ARBA" id="ARBA00010982"/>
    </source>
</evidence>
<dbReference type="EMBL" id="CP047044">
    <property type="protein sequence ID" value="QHA18725.1"/>
    <property type="molecule type" value="Genomic_DNA"/>
</dbReference>
<dbReference type="NCBIfam" id="TIGR01930">
    <property type="entry name" value="AcCoA-C-Actrans"/>
    <property type="match status" value="1"/>
</dbReference>